<keyword evidence="7" id="KW-0276">Fatty acid metabolism</keyword>
<keyword evidence="9" id="KW-0443">Lipid metabolism</keyword>
<evidence type="ECO:0000313" key="23">
    <source>
        <dbReference type="Proteomes" id="UP001196530"/>
    </source>
</evidence>
<organism evidence="21 23">
    <name type="scientific">Pichia angusta</name>
    <name type="common">Yeast</name>
    <name type="synonym">Hansenula polymorpha</name>
    <dbReference type="NCBI Taxonomy" id="870730"/>
    <lineage>
        <taxon>Eukaryota</taxon>
        <taxon>Fungi</taxon>
        <taxon>Dikarya</taxon>
        <taxon>Ascomycota</taxon>
        <taxon>Saccharomycotina</taxon>
        <taxon>Pichiomycetes</taxon>
        <taxon>Pichiales</taxon>
        <taxon>Pichiaceae</taxon>
        <taxon>Ogataea</taxon>
    </lineage>
</organism>
<keyword evidence="4" id="KW-0813">Transport</keyword>
<dbReference type="RefSeq" id="XP_043059792.1">
    <property type="nucleotide sequence ID" value="XM_043203136.1"/>
</dbReference>
<evidence type="ECO:0000256" key="14">
    <source>
        <dbReference type="ARBA" id="ARBA00052702"/>
    </source>
</evidence>
<evidence type="ECO:0000256" key="16">
    <source>
        <dbReference type="ARBA" id="ARBA00066910"/>
    </source>
</evidence>
<evidence type="ECO:0000256" key="10">
    <source>
        <dbReference type="ARBA" id="ARBA00023128"/>
    </source>
</evidence>
<dbReference type="Gene3D" id="3.30.559.10">
    <property type="entry name" value="Chloramphenicol acetyltransferase-like domain"/>
    <property type="match status" value="1"/>
</dbReference>
<evidence type="ECO:0000256" key="4">
    <source>
        <dbReference type="ARBA" id="ARBA00022448"/>
    </source>
</evidence>
<comment type="function">
    <text evidence="15">Carnitine acetylase is specific for short chain fatty acids. Carnitine acetylase seems to affect the flux through the pyruvate dehydrogenase complex. It may be involved as well in the transport of acetyl-CoA into mitochondria.</text>
</comment>
<comment type="similarity">
    <text evidence="3 19">Belongs to the carnitine/choline acetyltransferase family.</text>
</comment>
<keyword evidence="24" id="KW-1185">Reference proteome</keyword>
<keyword evidence="11" id="KW-0472">Membrane</keyword>
<evidence type="ECO:0000256" key="13">
    <source>
        <dbReference type="ARBA" id="ARBA00023315"/>
    </source>
</evidence>
<gene>
    <name evidence="21" type="ORF">KL928_002638</name>
    <name evidence="22" type="ORF">KL940_001308</name>
</gene>
<evidence type="ECO:0000256" key="15">
    <source>
        <dbReference type="ARBA" id="ARBA00053195"/>
    </source>
</evidence>
<dbReference type="FunFam" id="3.30.559.70:FF:000007">
    <property type="entry name" value="Carnitine O-acetyltransferase, mitochondrial"/>
    <property type="match status" value="1"/>
</dbReference>
<evidence type="ECO:0000256" key="3">
    <source>
        <dbReference type="ARBA" id="ARBA00005232"/>
    </source>
</evidence>
<comment type="subcellular location">
    <subcellularLocation>
        <location evidence="2">Mitochondrion inner membrane</location>
        <topology evidence="2">Peripheral membrane protein</topology>
        <orientation evidence="2">Matrix side</orientation>
    </subcellularLocation>
    <subcellularLocation>
        <location evidence="1">Peroxisome</location>
    </subcellularLocation>
</comment>
<dbReference type="InterPro" id="IPR042231">
    <property type="entry name" value="Cho/carn_acyl_trans_2"/>
</dbReference>
<feature type="active site" description="Proton acceptor" evidence="18">
    <location>
        <position position="326"/>
    </location>
</feature>
<accession>A0AAN6DGC2</accession>
<proteinExistence type="inferred from homology"/>
<sequence length="607" mass="69569">MLKTQWMTVRHKSGTAKGSLFKYQDQLPSLPVPPLSKTLERYKKSIQPYYVRGASDPEYLRYCSVIDDFAKTQGPKLQQKLEQFAADKRNWLSHWWDDYAYLTYRDPVSPFVSYFFHHKEINSKIGKDQVTKAACLASKTLDFMEAIEKETLEPELIKNNPFCMESFKWMFNNCRVPEPDRDANPRFSPEKNRYMIVIANNRFYKLLHHVDGERVGLADLAANIQAIRTHSDTLPPVKNAVGALTSTDRDVWATNYAELVKSPVNKQSLHAIQASSFVLCLDDDYPTTIEQQSRNAWHGNGTNRWFDKPVQFFVSRNGTSGFLGEHSKMDGTPTLRMNDWLVRELETMQPPEDTHSTPLFRELQFDVSAKTQTAIEEAKASFDKTVSALDLRVWQFHGLGKSHIKLFKASPDAFIQMLIQLAYYKYTGTVRPTYESASTRKYFAGRTETCRSVSNESLQFVRKWEDVSATKEQKIAAFRDAVSAHVEYITAASDGRGVDRHLFGLSQLCEEEKHDFFKDPIFAYSSYWFLSTSQLSSEQFNGYGWAPVVPEGLGLAYMVNNDWLHVNVTVFKNNQLGLEADKMVYYLGLAARELKEALTSETIKAKL</sequence>
<dbReference type="InterPro" id="IPR023213">
    <property type="entry name" value="CAT-like_dom_sf"/>
</dbReference>
<dbReference type="GO" id="GO:0006631">
    <property type="term" value="P:fatty acid metabolic process"/>
    <property type="evidence" value="ECO:0007669"/>
    <property type="project" value="UniProtKB-KW"/>
</dbReference>
<dbReference type="GeneID" id="66126689"/>
<evidence type="ECO:0000256" key="17">
    <source>
        <dbReference type="ARBA" id="ARBA00073438"/>
    </source>
</evidence>
<keyword evidence="5 19" id="KW-0808">Transferase</keyword>
<evidence type="ECO:0000256" key="2">
    <source>
        <dbReference type="ARBA" id="ARBA00004443"/>
    </source>
</evidence>
<dbReference type="AlphaFoldDB" id="A0AAN6DGC2"/>
<keyword evidence="13 19" id="KW-0012">Acyltransferase</keyword>
<keyword evidence="8" id="KW-0809">Transit peptide</keyword>
<dbReference type="PROSITE" id="PS00440">
    <property type="entry name" value="ACYLTRANSF_C_2"/>
    <property type="match status" value="1"/>
</dbReference>
<dbReference type="GO" id="GO:0004092">
    <property type="term" value="F:carnitine O-acetyltransferase activity"/>
    <property type="evidence" value="ECO:0007669"/>
    <property type="project" value="UniProtKB-EC"/>
</dbReference>
<dbReference type="PANTHER" id="PTHR22589">
    <property type="entry name" value="CARNITINE O-ACYLTRANSFERASE"/>
    <property type="match status" value="1"/>
</dbReference>
<evidence type="ECO:0000256" key="9">
    <source>
        <dbReference type="ARBA" id="ARBA00023098"/>
    </source>
</evidence>
<evidence type="ECO:0000256" key="7">
    <source>
        <dbReference type="ARBA" id="ARBA00022832"/>
    </source>
</evidence>
<dbReference type="GO" id="GO:0005777">
    <property type="term" value="C:peroxisome"/>
    <property type="evidence" value="ECO:0007669"/>
    <property type="project" value="UniProtKB-SubCell"/>
</dbReference>
<dbReference type="Proteomes" id="UP001196530">
    <property type="component" value="Unassembled WGS sequence"/>
</dbReference>
<evidence type="ECO:0000259" key="20">
    <source>
        <dbReference type="Pfam" id="PF00755"/>
    </source>
</evidence>
<evidence type="ECO:0000256" key="12">
    <source>
        <dbReference type="ARBA" id="ARBA00023140"/>
    </source>
</evidence>
<dbReference type="Proteomes" id="UP001197328">
    <property type="component" value="Unassembled WGS sequence"/>
</dbReference>
<comment type="catalytic activity">
    <reaction evidence="14">
        <text>(R)-carnitine + acetyl-CoA = O-acetyl-(R)-carnitine + CoA</text>
        <dbReference type="Rhea" id="RHEA:21136"/>
        <dbReference type="ChEBI" id="CHEBI:16347"/>
        <dbReference type="ChEBI" id="CHEBI:57287"/>
        <dbReference type="ChEBI" id="CHEBI:57288"/>
        <dbReference type="ChEBI" id="CHEBI:57589"/>
        <dbReference type="EC" id="2.3.1.7"/>
    </reaction>
</comment>
<evidence type="ECO:0000256" key="8">
    <source>
        <dbReference type="ARBA" id="ARBA00022946"/>
    </source>
</evidence>
<keyword evidence="12" id="KW-0576">Peroxisome</keyword>
<evidence type="ECO:0000256" key="6">
    <source>
        <dbReference type="ARBA" id="ARBA00022792"/>
    </source>
</evidence>
<dbReference type="PANTHER" id="PTHR22589:SF103">
    <property type="entry name" value="CARNITINE O-ACETYL-TRANSFERASE, ISOFORM A-RELATED"/>
    <property type="match status" value="1"/>
</dbReference>
<keyword evidence="10" id="KW-0496">Mitochondrion</keyword>
<dbReference type="EC" id="2.3.1.7" evidence="16"/>
<evidence type="ECO:0000313" key="24">
    <source>
        <dbReference type="Proteomes" id="UP001197328"/>
    </source>
</evidence>
<dbReference type="EMBL" id="JAHLVD010000003">
    <property type="protein sequence ID" value="KAG7850731.1"/>
    <property type="molecule type" value="Genomic_DNA"/>
</dbReference>
<dbReference type="EMBL" id="JAHLUX010000005">
    <property type="protein sequence ID" value="KAG7818770.1"/>
    <property type="molecule type" value="Genomic_DNA"/>
</dbReference>
<name>A0AAN6DGC2_PICAN</name>
<evidence type="ECO:0000313" key="21">
    <source>
        <dbReference type="EMBL" id="KAG7818770.1"/>
    </source>
</evidence>
<evidence type="ECO:0000256" key="5">
    <source>
        <dbReference type="ARBA" id="ARBA00022679"/>
    </source>
</evidence>
<dbReference type="SUPFAM" id="SSF52777">
    <property type="entry name" value="CoA-dependent acyltransferases"/>
    <property type="match status" value="2"/>
</dbReference>
<keyword evidence="6" id="KW-0999">Mitochondrion inner membrane</keyword>
<dbReference type="Pfam" id="PF00755">
    <property type="entry name" value="Carn_acyltransf"/>
    <property type="match status" value="1"/>
</dbReference>
<protein>
    <recommendedName>
        <fullName evidence="17">Carnitine O-acetyltransferase, mitochondrial</fullName>
        <ecNumber evidence="16">2.3.1.7</ecNumber>
    </recommendedName>
</protein>
<dbReference type="GO" id="GO:0005743">
    <property type="term" value="C:mitochondrial inner membrane"/>
    <property type="evidence" value="ECO:0007669"/>
    <property type="project" value="UniProtKB-SubCell"/>
</dbReference>
<reference evidence="21 24" key="1">
    <citation type="journal article" date="2021" name="G3 (Bethesda)">
        <title>Genomic diversity, chromosomal rearrangements, and interspecies hybridization in the ogataea polymorpha species complex.</title>
        <authorList>
            <person name="Hanson S.J."/>
            <person name="Cinneide E.O."/>
            <person name="Salzberg L.I."/>
            <person name="Wolfe K.H."/>
            <person name="McGowan J."/>
            <person name="Fitzpatrick D.A."/>
            <person name="Matlin K."/>
        </authorList>
    </citation>
    <scope>NUCLEOTIDE SEQUENCE</scope>
    <source>
        <strain evidence="22">51-138</strain>
        <strain evidence="21">61-244</strain>
    </source>
</reference>
<comment type="caution">
    <text evidence="21">The sequence shown here is derived from an EMBL/GenBank/DDBJ whole genome shotgun (WGS) entry which is preliminary data.</text>
</comment>
<dbReference type="InterPro" id="IPR000542">
    <property type="entry name" value="Carn_acyl_trans"/>
</dbReference>
<evidence type="ECO:0000256" key="1">
    <source>
        <dbReference type="ARBA" id="ARBA00004275"/>
    </source>
</evidence>
<evidence type="ECO:0000313" key="22">
    <source>
        <dbReference type="EMBL" id="KAG7850731.1"/>
    </source>
</evidence>
<feature type="domain" description="Choline/carnitine acyltransferase" evidence="20">
    <location>
        <begin position="30"/>
        <end position="574"/>
    </location>
</feature>
<dbReference type="InterPro" id="IPR039551">
    <property type="entry name" value="Cho/carn_acyl_trans"/>
</dbReference>
<dbReference type="Gene3D" id="3.30.559.70">
    <property type="entry name" value="Choline/Carnitine o-acyltransferase, domain 2"/>
    <property type="match status" value="1"/>
</dbReference>
<dbReference type="GO" id="GO:0009437">
    <property type="term" value="P:carnitine metabolic process"/>
    <property type="evidence" value="ECO:0007669"/>
    <property type="project" value="TreeGrafter"/>
</dbReference>
<evidence type="ECO:0000256" key="11">
    <source>
        <dbReference type="ARBA" id="ARBA00023136"/>
    </source>
</evidence>
<evidence type="ECO:0000256" key="19">
    <source>
        <dbReference type="RuleBase" id="RU003801"/>
    </source>
</evidence>
<evidence type="ECO:0000256" key="18">
    <source>
        <dbReference type="PIRSR" id="PIRSR600542-1"/>
    </source>
</evidence>